<sequence length="223" mass="25548">MLLAQSSPRLPLSPDFVNKLLEDKIQQGPIMLTTKGGQSWRLEIKQIDDTYYFTNGWNNVVEDMQLRFGDFLSFRPLDQSTIKMSIFSPKDCDRFLAPKVITHDHGGNGKNEDGDPFFTSKINKNHIRSRVLRLPIEFARLAGIDGEGSMRVKNLDGKECVMGLKLDKSFRGKERYMLTSGWPQFLQENELSEGDECVFKFIRSEGKLQLAKVTKKQLKYGFS</sequence>
<protein>
    <recommendedName>
        <fullName evidence="6">TF-B3 domain-containing protein</fullName>
    </recommendedName>
</protein>
<reference evidence="7" key="1">
    <citation type="submission" date="2022-06" db="EMBL/GenBank/DDBJ databases">
        <title>Uncovering the hologenomic basis of an extraordinary plant invasion.</title>
        <authorList>
            <person name="Bieker V.C."/>
            <person name="Martin M.D."/>
            <person name="Gilbert T."/>
            <person name="Hodgins K."/>
            <person name="Battlay P."/>
            <person name="Petersen B."/>
            <person name="Wilson J."/>
        </authorList>
    </citation>
    <scope>NUCLEOTIDE SEQUENCE</scope>
    <source>
        <strain evidence="7">AA19_3_7</strain>
        <tissue evidence="7">Leaf</tissue>
    </source>
</reference>
<keyword evidence="2" id="KW-0805">Transcription regulation</keyword>
<comment type="subcellular location">
    <subcellularLocation>
        <location evidence="1">Nucleus</location>
    </subcellularLocation>
</comment>
<keyword evidence="8" id="KW-1185">Reference proteome</keyword>
<dbReference type="SMART" id="SM01019">
    <property type="entry name" value="B3"/>
    <property type="match status" value="2"/>
</dbReference>
<keyword evidence="5" id="KW-0539">Nucleus</keyword>
<evidence type="ECO:0000313" key="8">
    <source>
        <dbReference type="Proteomes" id="UP001206925"/>
    </source>
</evidence>
<dbReference type="InterPro" id="IPR015300">
    <property type="entry name" value="DNA-bd_pseudobarrel_sf"/>
</dbReference>
<dbReference type="Pfam" id="PF02362">
    <property type="entry name" value="B3"/>
    <property type="match status" value="2"/>
</dbReference>
<dbReference type="GO" id="GO:0003677">
    <property type="term" value="F:DNA binding"/>
    <property type="evidence" value="ECO:0007669"/>
    <property type="project" value="UniProtKB-KW"/>
</dbReference>
<dbReference type="SUPFAM" id="SSF101936">
    <property type="entry name" value="DNA-binding pseudobarrel domain"/>
    <property type="match status" value="2"/>
</dbReference>
<dbReference type="PANTHER" id="PTHR31920">
    <property type="entry name" value="B3 DOMAIN-CONTAINING"/>
    <property type="match status" value="1"/>
</dbReference>
<dbReference type="AlphaFoldDB" id="A0AAD5GME5"/>
<feature type="domain" description="TF-B3" evidence="6">
    <location>
        <begin position="117"/>
        <end position="216"/>
    </location>
</feature>
<accession>A0AAD5GME5</accession>
<gene>
    <name evidence="7" type="ORF">M8C21_034015</name>
</gene>
<dbReference type="PROSITE" id="PS50863">
    <property type="entry name" value="B3"/>
    <property type="match status" value="2"/>
</dbReference>
<dbReference type="CDD" id="cd10017">
    <property type="entry name" value="B3_DNA"/>
    <property type="match status" value="2"/>
</dbReference>
<evidence type="ECO:0000259" key="6">
    <source>
        <dbReference type="PROSITE" id="PS50863"/>
    </source>
</evidence>
<name>A0AAD5GME5_AMBAR</name>
<keyword evidence="4" id="KW-0804">Transcription</keyword>
<feature type="domain" description="TF-B3" evidence="6">
    <location>
        <begin position="1"/>
        <end position="90"/>
    </location>
</feature>
<dbReference type="GO" id="GO:0005634">
    <property type="term" value="C:nucleus"/>
    <property type="evidence" value="ECO:0007669"/>
    <property type="project" value="UniProtKB-SubCell"/>
</dbReference>
<dbReference type="EMBL" id="JAMZMK010006537">
    <property type="protein sequence ID" value="KAI7748377.1"/>
    <property type="molecule type" value="Genomic_DNA"/>
</dbReference>
<dbReference type="Proteomes" id="UP001206925">
    <property type="component" value="Unassembled WGS sequence"/>
</dbReference>
<evidence type="ECO:0000256" key="2">
    <source>
        <dbReference type="ARBA" id="ARBA00023015"/>
    </source>
</evidence>
<comment type="caution">
    <text evidence="7">The sequence shown here is derived from an EMBL/GenBank/DDBJ whole genome shotgun (WGS) entry which is preliminary data.</text>
</comment>
<proteinExistence type="predicted"/>
<keyword evidence="3" id="KW-0238">DNA-binding</keyword>
<dbReference type="PANTHER" id="PTHR31920:SF122">
    <property type="entry name" value="B3 DOMAIN-CONTAINING PROTEIN REM23"/>
    <property type="match status" value="1"/>
</dbReference>
<dbReference type="InterPro" id="IPR050655">
    <property type="entry name" value="Plant_B3_domain"/>
</dbReference>
<evidence type="ECO:0000256" key="5">
    <source>
        <dbReference type="ARBA" id="ARBA00023242"/>
    </source>
</evidence>
<evidence type="ECO:0000256" key="4">
    <source>
        <dbReference type="ARBA" id="ARBA00023163"/>
    </source>
</evidence>
<organism evidence="7 8">
    <name type="scientific">Ambrosia artemisiifolia</name>
    <name type="common">Common ragweed</name>
    <dbReference type="NCBI Taxonomy" id="4212"/>
    <lineage>
        <taxon>Eukaryota</taxon>
        <taxon>Viridiplantae</taxon>
        <taxon>Streptophyta</taxon>
        <taxon>Embryophyta</taxon>
        <taxon>Tracheophyta</taxon>
        <taxon>Spermatophyta</taxon>
        <taxon>Magnoliopsida</taxon>
        <taxon>eudicotyledons</taxon>
        <taxon>Gunneridae</taxon>
        <taxon>Pentapetalae</taxon>
        <taxon>asterids</taxon>
        <taxon>campanulids</taxon>
        <taxon>Asterales</taxon>
        <taxon>Asteraceae</taxon>
        <taxon>Asteroideae</taxon>
        <taxon>Heliantheae alliance</taxon>
        <taxon>Heliantheae</taxon>
        <taxon>Ambrosia</taxon>
    </lineage>
</organism>
<dbReference type="InterPro" id="IPR003340">
    <property type="entry name" value="B3_DNA-bd"/>
</dbReference>
<evidence type="ECO:0000313" key="7">
    <source>
        <dbReference type="EMBL" id="KAI7748377.1"/>
    </source>
</evidence>
<evidence type="ECO:0000256" key="1">
    <source>
        <dbReference type="ARBA" id="ARBA00004123"/>
    </source>
</evidence>
<evidence type="ECO:0000256" key="3">
    <source>
        <dbReference type="ARBA" id="ARBA00023125"/>
    </source>
</evidence>
<dbReference type="Gene3D" id="2.40.330.10">
    <property type="entry name" value="DNA-binding pseudobarrel domain"/>
    <property type="match status" value="2"/>
</dbReference>